<evidence type="ECO:0000256" key="1">
    <source>
        <dbReference type="SAM" id="MobiDB-lite"/>
    </source>
</evidence>
<comment type="caution">
    <text evidence="2">The sequence shown here is derived from an EMBL/GenBank/DDBJ whole genome shotgun (WGS) entry which is preliminary data.</text>
</comment>
<feature type="compositionally biased region" description="Basic and acidic residues" evidence="1">
    <location>
        <begin position="23"/>
        <end position="44"/>
    </location>
</feature>
<evidence type="ECO:0000313" key="2">
    <source>
        <dbReference type="EMBL" id="KAK1131710.1"/>
    </source>
</evidence>
<accession>A0AA40G5Z5</accession>
<proteinExistence type="predicted"/>
<gene>
    <name evidence="2" type="ORF">K0M31_015870</name>
</gene>
<dbReference type="EMBL" id="JAHYIQ010000005">
    <property type="protein sequence ID" value="KAK1131710.1"/>
    <property type="molecule type" value="Genomic_DNA"/>
</dbReference>
<sequence>MLNMNRHLSGSERKREKTGRRQARLEIERKMENEAVKRRRPREEDERDEEDQENDQERKTRKRDIRHRENIF</sequence>
<evidence type="ECO:0000313" key="3">
    <source>
        <dbReference type="Proteomes" id="UP001177670"/>
    </source>
</evidence>
<feature type="region of interest" description="Disordered" evidence="1">
    <location>
        <begin position="1"/>
        <end position="72"/>
    </location>
</feature>
<dbReference type="Proteomes" id="UP001177670">
    <property type="component" value="Unassembled WGS sequence"/>
</dbReference>
<keyword evidence="3" id="KW-1185">Reference proteome</keyword>
<reference evidence="2" key="1">
    <citation type="submission" date="2021-10" db="EMBL/GenBank/DDBJ databases">
        <title>Melipona bicolor Genome sequencing and assembly.</title>
        <authorList>
            <person name="Araujo N.S."/>
            <person name="Arias M.C."/>
        </authorList>
    </citation>
    <scope>NUCLEOTIDE SEQUENCE</scope>
    <source>
        <strain evidence="2">USP_2M_L1-L4_2017</strain>
        <tissue evidence="2">Whole body</tissue>
    </source>
</reference>
<name>A0AA40G5Z5_9HYME</name>
<dbReference type="AlphaFoldDB" id="A0AA40G5Z5"/>
<protein>
    <submittedName>
        <fullName evidence="2">Uncharacterized protein</fullName>
    </submittedName>
</protein>
<feature type="compositionally biased region" description="Acidic residues" evidence="1">
    <location>
        <begin position="45"/>
        <end position="54"/>
    </location>
</feature>
<organism evidence="2 3">
    <name type="scientific">Melipona bicolor</name>
    <dbReference type="NCBI Taxonomy" id="60889"/>
    <lineage>
        <taxon>Eukaryota</taxon>
        <taxon>Metazoa</taxon>
        <taxon>Ecdysozoa</taxon>
        <taxon>Arthropoda</taxon>
        <taxon>Hexapoda</taxon>
        <taxon>Insecta</taxon>
        <taxon>Pterygota</taxon>
        <taxon>Neoptera</taxon>
        <taxon>Endopterygota</taxon>
        <taxon>Hymenoptera</taxon>
        <taxon>Apocrita</taxon>
        <taxon>Aculeata</taxon>
        <taxon>Apoidea</taxon>
        <taxon>Anthophila</taxon>
        <taxon>Apidae</taxon>
        <taxon>Melipona</taxon>
    </lineage>
</organism>